<gene>
    <name evidence="2" type="ORF">HDA36_001385</name>
</gene>
<name>A0A7W8QKR6_9ACTN</name>
<evidence type="ECO:0000313" key="3">
    <source>
        <dbReference type="Proteomes" id="UP000572635"/>
    </source>
</evidence>
<dbReference type="RefSeq" id="WP_312893512.1">
    <property type="nucleotide sequence ID" value="NZ_BAAAJD010000007.1"/>
</dbReference>
<protein>
    <recommendedName>
        <fullName evidence="4">DUF1963 domain-containing protein</fullName>
    </recommendedName>
</protein>
<reference evidence="2 3" key="1">
    <citation type="submission" date="2020-08" db="EMBL/GenBank/DDBJ databases">
        <title>Sequencing the genomes of 1000 actinobacteria strains.</title>
        <authorList>
            <person name="Klenk H.-P."/>
        </authorList>
    </citation>
    <scope>NUCLEOTIDE SEQUENCE [LARGE SCALE GENOMIC DNA]</scope>
    <source>
        <strain evidence="2 3">DSM 44551</strain>
    </source>
</reference>
<dbReference type="AlphaFoldDB" id="A0A7W8QKR6"/>
<organism evidence="2 3">
    <name type="scientific">Nocardiopsis composta</name>
    <dbReference type="NCBI Taxonomy" id="157465"/>
    <lineage>
        <taxon>Bacteria</taxon>
        <taxon>Bacillati</taxon>
        <taxon>Actinomycetota</taxon>
        <taxon>Actinomycetes</taxon>
        <taxon>Streptosporangiales</taxon>
        <taxon>Nocardiopsidaceae</taxon>
        <taxon>Nocardiopsis</taxon>
    </lineage>
</organism>
<evidence type="ECO:0008006" key="4">
    <source>
        <dbReference type="Google" id="ProtNLM"/>
    </source>
</evidence>
<accession>A0A7W8QKR6</accession>
<keyword evidence="3" id="KW-1185">Reference proteome</keyword>
<comment type="caution">
    <text evidence="2">The sequence shown here is derived from an EMBL/GenBank/DDBJ whole genome shotgun (WGS) entry which is preliminary data.</text>
</comment>
<dbReference type="EMBL" id="JACHDB010000001">
    <property type="protein sequence ID" value="MBB5431301.1"/>
    <property type="molecule type" value="Genomic_DNA"/>
</dbReference>
<dbReference type="Proteomes" id="UP000572635">
    <property type="component" value="Unassembled WGS sequence"/>
</dbReference>
<evidence type="ECO:0000256" key="1">
    <source>
        <dbReference type="SAM" id="MobiDB-lite"/>
    </source>
</evidence>
<feature type="region of interest" description="Disordered" evidence="1">
    <location>
        <begin position="113"/>
        <end position="134"/>
    </location>
</feature>
<evidence type="ECO:0000313" key="2">
    <source>
        <dbReference type="EMBL" id="MBB5431301.1"/>
    </source>
</evidence>
<proteinExistence type="predicted"/>
<sequence length="218" mass="23930">MRAVMAAEYGEHGMDMAFEEAGEPIAEPVTKVGGQPVWLEEPVWPLAAKTGDPMRFIGQFRLPGERVRLGYLFMTEESRFVDTTYQADGGENAFIVQPGGRLAPFYEVTEAATGPTHGPDHRASLSPCTPKQPDAADIAEAEEAGEEAGPKYGLECRIGGRPGWVQVRQEPAEEGDWAFAGQLAWFGMPFDVEFGSAGVGYCFYEENTGEGRFFWQYS</sequence>